<dbReference type="SUPFAM" id="SSF51412">
    <property type="entry name" value="Inosine monophosphate dehydrogenase (IMPDH)"/>
    <property type="match status" value="1"/>
</dbReference>
<dbReference type="OrthoDB" id="9778912at2"/>
<dbReference type="GO" id="GO:0000166">
    <property type="term" value="F:nucleotide binding"/>
    <property type="evidence" value="ECO:0007669"/>
    <property type="project" value="UniProtKB-KW"/>
</dbReference>
<evidence type="ECO:0000256" key="8">
    <source>
        <dbReference type="ARBA" id="ARBA00023033"/>
    </source>
</evidence>
<dbReference type="FunFam" id="3.20.20.70:FF:000154">
    <property type="entry name" value="Probable nitronate monooxygenase"/>
    <property type="match status" value="1"/>
</dbReference>
<name>A0A364NLQ7_9GAMM</name>
<dbReference type="CDD" id="cd04730">
    <property type="entry name" value="NPD_like"/>
    <property type="match status" value="1"/>
</dbReference>
<evidence type="ECO:0000256" key="2">
    <source>
        <dbReference type="ARBA" id="ARBA00009881"/>
    </source>
</evidence>
<evidence type="ECO:0000313" key="12">
    <source>
        <dbReference type="EMBL" id="RAU18036.1"/>
    </source>
</evidence>
<comment type="cofactor">
    <cofactor evidence="1">
        <name>FMN</name>
        <dbReference type="ChEBI" id="CHEBI:58210"/>
    </cofactor>
</comment>
<evidence type="ECO:0000313" key="13">
    <source>
        <dbReference type="Proteomes" id="UP000250744"/>
    </source>
</evidence>
<keyword evidence="6" id="KW-0547">Nucleotide-binding</keyword>
<evidence type="ECO:0000256" key="4">
    <source>
        <dbReference type="ARBA" id="ARBA00022630"/>
    </source>
</evidence>
<dbReference type="Pfam" id="PF03060">
    <property type="entry name" value="NMO"/>
    <property type="match status" value="1"/>
</dbReference>
<evidence type="ECO:0000256" key="1">
    <source>
        <dbReference type="ARBA" id="ARBA00001917"/>
    </source>
</evidence>
<evidence type="ECO:0000256" key="3">
    <source>
        <dbReference type="ARBA" id="ARBA00022575"/>
    </source>
</evidence>
<keyword evidence="3" id="KW-0216">Detoxification</keyword>
<comment type="similarity">
    <text evidence="2">Belongs to the nitronate monooxygenase family. NMO class I subfamily.</text>
</comment>
<evidence type="ECO:0000256" key="9">
    <source>
        <dbReference type="ARBA" id="ARBA00031155"/>
    </source>
</evidence>
<accession>A0A364NLQ7</accession>
<dbReference type="PANTHER" id="PTHR42747">
    <property type="entry name" value="NITRONATE MONOOXYGENASE-RELATED"/>
    <property type="match status" value="1"/>
</dbReference>
<keyword evidence="12" id="KW-0223">Dioxygenase</keyword>
<gene>
    <name evidence="12" type="ORF">DN062_09610</name>
</gene>
<keyword evidence="4" id="KW-0285">Flavoprotein</keyword>
<dbReference type="GO" id="GO:0051213">
    <property type="term" value="F:dioxygenase activity"/>
    <property type="evidence" value="ECO:0007669"/>
    <property type="project" value="UniProtKB-KW"/>
</dbReference>
<dbReference type="AlphaFoldDB" id="A0A364NLQ7"/>
<sequence length="346" mass="36942">MHVKVTELFNIKYPILQAPMAGVQGSELAIAVAQAGGLGALPCAMLTPEAIKRELHTIRMATTSPINVNFFCHQAPSPDVVQEDLWRSALRPYYLELGLDPDAIPEVPGRRPFDAEACDVLSEFEPEVVSFHFGLPNEQLLNRIRGWGGKIISSATTLEEAIWLQAKGVDAIIAQGLEAGGHRAMFLTDDVTQQKGLFSLLPQLLEHTSIPIIAAGGIASPKAVRAALTMGAAGVQVGTAYLLCPEAKTTPVHRQVLKSSAADHTALTRLFSGRPARGIVNRIMRELGPLSSLPPAFPLASTAIAPLRSASEALNNADFTPLWAGQNVTGCQEIAAGELTHWLASD</sequence>
<evidence type="ECO:0000256" key="10">
    <source>
        <dbReference type="ARBA" id="ARBA00049401"/>
    </source>
</evidence>
<dbReference type="Proteomes" id="UP000250744">
    <property type="component" value="Unassembled WGS sequence"/>
</dbReference>
<keyword evidence="7" id="KW-0560">Oxidoreductase</keyword>
<evidence type="ECO:0000256" key="11">
    <source>
        <dbReference type="ARBA" id="ARBA00067136"/>
    </source>
</evidence>
<dbReference type="InterPro" id="IPR013785">
    <property type="entry name" value="Aldolase_TIM"/>
</dbReference>
<reference evidence="12 13" key="1">
    <citation type="submission" date="2018-06" db="EMBL/GenBank/DDBJ databases">
        <title>Nitrincola tibetense sp. nov., isolated from Lake XuguoCo on Tibetan Plateau.</title>
        <authorList>
            <person name="Xing P."/>
        </authorList>
    </citation>
    <scope>NUCLEOTIDE SEQUENCE [LARGE SCALE GENOMIC DNA]</scope>
    <source>
        <strain evidence="13">xg18</strain>
    </source>
</reference>
<dbReference type="InterPro" id="IPR004136">
    <property type="entry name" value="NMO"/>
</dbReference>
<evidence type="ECO:0000256" key="5">
    <source>
        <dbReference type="ARBA" id="ARBA00022643"/>
    </source>
</evidence>
<keyword evidence="13" id="KW-1185">Reference proteome</keyword>
<organism evidence="12 13">
    <name type="scientific">Nitrincola tibetensis</name>
    <dbReference type="NCBI Taxonomy" id="2219697"/>
    <lineage>
        <taxon>Bacteria</taxon>
        <taxon>Pseudomonadati</taxon>
        <taxon>Pseudomonadota</taxon>
        <taxon>Gammaproteobacteria</taxon>
        <taxon>Oceanospirillales</taxon>
        <taxon>Oceanospirillaceae</taxon>
        <taxon>Nitrincola</taxon>
    </lineage>
</organism>
<dbReference type="GO" id="GO:0018580">
    <property type="term" value="F:nitronate monooxygenase activity"/>
    <property type="evidence" value="ECO:0007669"/>
    <property type="project" value="InterPro"/>
</dbReference>
<dbReference type="GO" id="GO:0009636">
    <property type="term" value="P:response to toxic substance"/>
    <property type="evidence" value="ECO:0007669"/>
    <property type="project" value="UniProtKB-KW"/>
</dbReference>
<keyword evidence="5" id="KW-0288">FMN</keyword>
<evidence type="ECO:0000256" key="6">
    <source>
        <dbReference type="ARBA" id="ARBA00022741"/>
    </source>
</evidence>
<dbReference type="Gene3D" id="3.20.20.70">
    <property type="entry name" value="Aldolase class I"/>
    <property type="match status" value="1"/>
</dbReference>
<proteinExistence type="inferred from homology"/>
<dbReference type="EMBL" id="QKRX01000006">
    <property type="protein sequence ID" value="RAU18036.1"/>
    <property type="molecule type" value="Genomic_DNA"/>
</dbReference>
<comment type="catalytic activity">
    <reaction evidence="10">
        <text>3 propionate 3-nitronate + 3 O2 + H2O = 3 3-oxopropanoate + 2 nitrate + nitrite + H2O2 + 3 H(+)</text>
        <dbReference type="Rhea" id="RHEA:57332"/>
        <dbReference type="ChEBI" id="CHEBI:15377"/>
        <dbReference type="ChEBI" id="CHEBI:15378"/>
        <dbReference type="ChEBI" id="CHEBI:15379"/>
        <dbReference type="ChEBI" id="CHEBI:16240"/>
        <dbReference type="ChEBI" id="CHEBI:16301"/>
        <dbReference type="ChEBI" id="CHEBI:17632"/>
        <dbReference type="ChEBI" id="CHEBI:33190"/>
        <dbReference type="ChEBI" id="CHEBI:136067"/>
    </reaction>
</comment>
<keyword evidence="8" id="KW-0503">Monooxygenase</keyword>
<comment type="caution">
    <text evidence="12">The sequence shown here is derived from an EMBL/GenBank/DDBJ whole genome shotgun (WGS) entry which is preliminary data.</text>
</comment>
<evidence type="ECO:0000256" key="7">
    <source>
        <dbReference type="ARBA" id="ARBA00023002"/>
    </source>
</evidence>
<dbReference type="PANTHER" id="PTHR42747:SF3">
    <property type="entry name" value="NITRONATE MONOOXYGENASE-RELATED"/>
    <property type="match status" value="1"/>
</dbReference>
<protein>
    <recommendedName>
        <fullName evidence="11">Nitronate monooxygenase</fullName>
    </recommendedName>
    <alternativeName>
        <fullName evidence="9">Propionate 3-nitronate monooxygenase</fullName>
    </alternativeName>
</protein>